<organism evidence="2 3">
    <name type="scientific">Arcobacter cloacae</name>
    <dbReference type="NCBI Taxonomy" id="1054034"/>
    <lineage>
        <taxon>Bacteria</taxon>
        <taxon>Pseudomonadati</taxon>
        <taxon>Campylobacterota</taxon>
        <taxon>Epsilonproteobacteria</taxon>
        <taxon>Campylobacterales</taxon>
        <taxon>Arcobacteraceae</taxon>
        <taxon>Arcobacter</taxon>
    </lineage>
</organism>
<feature type="domain" description="Glycosyltransferase 2-like" evidence="1">
    <location>
        <begin position="6"/>
        <end position="104"/>
    </location>
</feature>
<gene>
    <name evidence="2" type="ORF">CRU90_05850</name>
</gene>
<proteinExistence type="predicted"/>
<evidence type="ECO:0000259" key="1">
    <source>
        <dbReference type="Pfam" id="PF00535"/>
    </source>
</evidence>
<reference evidence="2 3" key="1">
    <citation type="submission" date="2017-10" db="EMBL/GenBank/DDBJ databases">
        <title>Genomics of the genus Arcobacter.</title>
        <authorList>
            <person name="Perez-Cataluna A."/>
            <person name="Figueras M.J."/>
        </authorList>
    </citation>
    <scope>NUCLEOTIDE SEQUENCE [LARGE SCALE GENOMIC DNA]</scope>
    <source>
        <strain evidence="2 3">F26</strain>
    </source>
</reference>
<comment type="caution">
    <text evidence="2">The sequence shown here is derived from an EMBL/GenBank/DDBJ whole genome shotgun (WGS) entry which is preliminary data.</text>
</comment>
<evidence type="ECO:0000313" key="3">
    <source>
        <dbReference type="Proteomes" id="UP000290870"/>
    </source>
</evidence>
<dbReference type="RefSeq" id="WP_128986348.1">
    <property type="nucleotide sequence ID" value="NZ_PDJZ01000005.1"/>
</dbReference>
<accession>A0A4Q0ZEG4</accession>
<sequence>MNLAPIILFTYNRLSHTKKTITALQKNELAKDSELFIYSDGGKDENSWNKVNEIRKYLETISGFKNITIIKRETNIGLAENIIEGVTKIVNQYGKIIVLEDDIVTNSYFLNFMNDSLNTYENISKVWHISGWNYPISNENLEDTFLYRTMNCWGWATWKDRWSNYEKNPQKLIESFSKEEIYKFNLDGAINFWEQVEKNLNNQMNTWAIFWYTTIFKNEGLCLNPTQSFVENIGFDGTGTNTGYRNNYSSNLSRINYNIRFENKLKENQIATDRIKLFYRQNNEENKNISFSKNLNKIFALLSTLKISSDKYILYGSGTGMDLVSNFLINNIEFIVDNDIEKHDSYKNGFKIIGLPFFKDFDTNSKIIITVFGRASEIIETLSKEHQIPKDRLISLDIF</sequence>
<dbReference type="SUPFAM" id="SSF53448">
    <property type="entry name" value="Nucleotide-diphospho-sugar transferases"/>
    <property type="match status" value="1"/>
</dbReference>
<keyword evidence="2" id="KW-0808">Transferase</keyword>
<dbReference type="Gene3D" id="3.90.550.10">
    <property type="entry name" value="Spore Coat Polysaccharide Biosynthesis Protein SpsA, Chain A"/>
    <property type="match status" value="1"/>
</dbReference>
<dbReference type="InterPro" id="IPR029044">
    <property type="entry name" value="Nucleotide-diphossugar_trans"/>
</dbReference>
<evidence type="ECO:0000313" key="2">
    <source>
        <dbReference type="EMBL" id="RXJ84392.1"/>
    </source>
</evidence>
<dbReference type="OrthoDB" id="5180856at2"/>
<dbReference type="AlphaFoldDB" id="A0A4Q0ZEG4"/>
<dbReference type="EMBL" id="PDJZ01000005">
    <property type="protein sequence ID" value="RXJ84392.1"/>
    <property type="molecule type" value="Genomic_DNA"/>
</dbReference>
<protein>
    <submittedName>
        <fullName evidence="2">Sugar transferase</fullName>
    </submittedName>
</protein>
<dbReference type="Pfam" id="PF00535">
    <property type="entry name" value="Glycos_transf_2"/>
    <property type="match status" value="1"/>
</dbReference>
<dbReference type="Proteomes" id="UP000290870">
    <property type="component" value="Unassembled WGS sequence"/>
</dbReference>
<name>A0A4Q0ZEG4_9BACT</name>
<dbReference type="InterPro" id="IPR001173">
    <property type="entry name" value="Glyco_trans_2-like"/>
</dbReference>
<dbReference type="GO" id="GO:0016740">
    <property type="term" value="F:transferase activity"/>
    <property type="evidence" value="ECO:0007669"/>
    <property type="project" value="UniProtKB-KW"/>
</dbReference>